<evidence type="ECO:0000259" key="1">
    <source>
        <dbReference type="Pfam" id="PF05239"/>
    </source>
</evidence>
<evidence type="ECO:0000313" key="2">
    <source>
        <dbReference type="EMBL" id="SFJ28998.1"/>
    </source>
</evidence>
<organism evidence="2 3">
    <name type="scientific">Paraburkholderia megapolitana</name>
    <dbReference type="NCBI Taxonomy" id="420953"/>
    <lineage>
        <taxon>Bacteria</taxon>
        <taxon>Pseudomonadati</taxon>
        <taxon>Pseudomonadota</taxon>
        <taxon>Betaproteobacteria</taxon>
        <taxon>Burkholderiales</taxon>
        <taxon>Burkholderiaceae</taxon>
        <taxon>Paraburkholderia</taxon>
    </lineage>
</organism>
<dbReference type="InterPro" id="IPR014747">
    <property type="entry name" value="Bac_photo_RC_H_C"/>
</dbReference>
<dbReference type="Gene3D" id="3.90.50.10">
    <property type="entry name" value="Photosynthetic Reaction Center, subunit H, domain 2"/>
    <property type="match status" value="2"/>
</dbReference>
<dbReference type="RefSeq" id="WP_091015289.1">
    <property type="nucleotide sequence ID" value="NZ_CP041743.1"/>
</dbReference>
<dbReference type="SUPFAM" id="SSF50346">
    <property type="entry name" value="PRC-barrel domain"/>
    <property type="match status" value="2"/>
</dbReference>
<protein>
    <submittedName>
        <fullName evidence="2">PRC-barrel domain-containing protein</fullName>
    </submittedName>
</protein>
<evidence type="ECO:0000313" key="3">
    <source>
        <dbReference type="Proteomes" id="UP000199548"/>
    </source>
</evidence>
<dbReference type="AlphaFoldDB" id="A0A1I3Q547"/>
<dbReference type="STRING" id="420953.SAMN05192543_106217"/>
<dbReference type="InterPro" id="IPR027275">
    <property type="entry name" value="PRC-brl_dom"/>
</dbReference>
<dbReference type="Pfam" id="PF05239">
    <property type="entry name" value="PRC"/>
    <property type="match status" value="1"/>
</dbReference>
<gene>
    <name evidence="2" type="ORF">SAMN05192543_106217</name>
</gene>
<proteinExistence type="predicted"/>
<keyword evidence="3" id="KW-1185">Reference proteome</keyword>
<dbReference type="GO" id="GO:0019684">
    <property type="term" value="P:photosynthesis, light reaction"/>
    <property type="evidence" value="ECO:0007669"/>
    <property type="project" value="InterPro"/>
</dbReference>
<dbReference type="InterPro" id="IPR011033">
    <property type="entry name" value="PRC_barrel-like_sf"/>
</dbReference>
<dbReference type="OrthoDB" id="9793882at2"/>
<feature type="domain" description="PRC-barrel" evidence="1">
    <location>
        <begin position="6"/>
        <end position="73"/>
    </location>
</feature>
<reference evidence="2 3" key="1">
    <citation type="submission" date="2016-10" db="EMBL/GenBank/DDBJ databases">
        <authorList>
            <person name="de Groot N.N."/>
        </authorList>
    </citation>
    <scope>NUCLEOTIDE SEQUENCE [LARGE SCALE GENOMIC DNA]</scope>
    <source>
        <strain evidence="2 3">LMG 23650</strain>
    </source>
</reference>
<dbReference type="EMBL" id="FOQU01000006">
    <property type="protein sequence ID" value="SFJ28998.1"/>
    <property type="molecule type" value="Genomic_DNA"/>
</dbReference>
<name>A0A1I3Q547_9BURK</name>
<accession>A0A1I3Q547</accession>
<dbReference type="Proteomes" id="UP000199548">
    <property type="component" value="Unassembled WGS sequence"/>
</dbReference>
<sequence>MLRGVADLHGYTICASDGDIGRVGKVYFDDKAWGIRYLVVDTGDWLRDRQVLVSPYSVERVDAATNQVHVRLTRQQVRDSPSIDSHKPVSRQHEIEYLRYYRYPTYWGGPNLWGMGAYPAFDPASIAQQPEALEPRLPPLADSDRPLDTHLCDTSVVKGYHLETIDGKIGHVCGFVYDDEAWAIRYLTIDTRTWWPVSKEVLIATHWVDLIDELTATVSTSLTLDAVKHSPPYDNSVAIERSYELALHAFYGKEGYWDHGRSALPPDRS</sequence>
<dbReference type="GO" id="GO:0030077">
    <property type="term" value="C:plasma membrane light-harvesting complex"/>
    <property type="evidence" value="ECO:0007669"/>
    <property type="project" value="InterPro"/>
</dbReference>